<accession>A0A974HWW7</accession>
<protein>
    <submittedName>
        <fullName evidence="2">Uncharacterized protein</fullName>
    </submittedName>
</protein>
<organism evidence="2 3">
    <name type="scientific">Xenopus laevis</name>
    <name type="common">African clawed frog</name>
    <dbReference type="NCBI Taxonomy" id="8355"/>
    <lineage>
        <taxon>Eukaryota</taxon>
        <taxon>Metazoa</taxon>
        <taxon>Chordata</taxon>
        <taxon>Craniata</taxon>
        <taxon>Vertebrata</taxon>
        <taxon>Euteleostomi</taxon>
        <taxon>Amphibia</taxon>
        <taxon>Batrachia</taxon>
        <taxon>Anura</taxon>
        <taxon>Pipoidea</taxon>
        <taxon>Pipidae</taxon>
        <taxon>Xenopodinae</taxon>
        <taxon>Xenopus</taxon>
        <taxon>Xenopus</taxon>
    </lineage>
</organism>
<proteinExistence type="predicted"/>
<keyword evidence="1" id="KW-1133">Transmembrane helix</keyword>
<sequence>IRISGAVMKAVGPFALALSVGSTLIIFISAGAALEITNSFFLLISLGMMGMVGLGLSFGIHGWSPWRGMGQERKSFLY</sequence>
<dbReference type="Proteomes" id="UP000694892">
    <property type="component" value="Chromosome 2S"/>
</dbReference>
<feature type="transmembrane region" description="Helical" evidence="1">
    <location>
        <begin position="12"/>
        <end position="34"/>
    </location>
</feature>
<evidence type="ECO:0000313" key="2">
    <source>
        <dbReference type="EMBL" id="OCT93334.1"/>
    </source>
</evidence>
<dbReference type="AlphaFoldDB" id="A0A974HWW7"/>
<keyword evidence="1" id="KW-0472">Membrane</keyword>
<evidence type="ECO:0000256" key="1">
    <source>
        <dbReference type="SAM" id="Phobius"/>
    </source>
</evidence>
<dbReference type="EMBL" id="CM004469">
    <property type="protein sequence ID" value="OCT93334.1"/>
    <property type="molecule type" value="Genomic_DNA"/>
</dbReference>
<feature type="non-terminal residue" evidence="2">
    <location>
        <position position="1"/>
    </location>
</feature>
<reference evidence="3" key="1">
    <citation type="journal article" date="2016" name="Nature">
        <title>Genome evolution in the allotetraploid frog Xenopus laevis.</title>
        <authorList>
            <person name="Session A.M."/>
            <person name="Uno Y."/>
            <person name="Kwon T."/>
            <person name="Chapman J.A."/>
            <person name="Toyoda A."/>
            <person name="Takahashi S."/>
            <person name="Fukui A."/>
            <person name="Hikosaka A."/>
            <person name="Suzuki A."/>
            <person name="Kondo M."/>
            <person name="van Heeringen S.J."/>
            <person name="Quigley I."/>
            <person name="Heinz S."/>
            <person name="Ogino H."/>
            <person name="Ochi H."/>
            <person name="Hellsten U."/>
            <person name="Lyons J.B."/>
            <person name="Simakov O."/>
            <person name="Putnam N."/>
            <person name="Stites J."/>
            <person name="Kuroki Y."/>
            <person name="Tanaka T."/>
            <person name="Michiue T."/>
            <person name="Watanabe M."/>
            <person name="Bogdanovic O."/>
            <person name="Lister R."/>
            <person name="Georgiou G."/>
            <person name="Paranjpe S.S."/>
            <person name="van Kruijsbergen I."/>
            <person name="Shu S."/>
            <person name="Carlson J."/>
            <person name="Kinoshita T."/>
            <person name="Ohta Y."/>
            <person name="Mawaribuchi S."/>
            <person name="Jenkins J."/>
            <person name="Grimwood J."/>
            <person name="Schmutz J."/>
            <person name="Mitros T."/>
            <person name="Mozaffari S.V."/>
            <person name="Suzuki Y."/>
            <person name="Haramoto Y."/>
            <person name="Yamamoto T.S."/>
            <person name="Takagi C."/>
            <person name="Heald R."/>
            <person name="Miller K."/>
            <person name="Haudenschild C."/>
            <person name="Kitzman J."/>
            <person name="Nakayama T."/>
            <person name="Izutsu Y."/>
            <person name="Robert J."/>
            <person name="Fortriede J."/>
            <person name="Burns K."/>
            <person name="Lotay V."/>
            <person name="Karimi K."/>
            <person name="Yasuoka Y."/>
            <person name="Dichmann D.S."/>
            <person name="Flajnik M.F."/>
            <person name="Houston D.W."/>
            <person name="Shendure J."/>
            <person name="DuPasquier L."/>
            <person name="Vize P.D."/>
            <person name="Zorn A.M."/>
            <person name="Ito M."/>
            <person name="Marcotte E.M."/>
            <person name="Wallingford J.B."/>
            <person name="Ito Y."/>
            <person name="Asashima M."/>
            <person name="Ueno N."/>
            <person name="Matsuda Y."/>
            <person name="Veenstra G.J."/>
            <person name="Fujiyama A."/>
            <person name="Harland R.M."/>
            <person name="Taira M."/>
            <person name="Rokhsar D.S."/>
        </authorList>
    </citation>
    <scope>NUCLEOTIDE SEQUENCE [LARGE SCALE GENOMIC DNA]</scope>
    <source>
        <strain evidence="3">J</strain>
    </source>
</reference>
<feature type="transmembrane region" description="Helical" evidence="1">
    <location>
        <begin position="40"/>
        <end position="63"/>
    </location>
</feature>
<name>A0A974HWW7_XENLA</name>
<keyword evidence="1" id="KW-0812">Transmembrane</keyword>
<evidence type="ECO:0000313" key="3">
    <source>
        <dbReference type="Proteomes" id="UP000694892"/>
    </source>
</evidence>
<gene>
    <name evidence="2" type="ORF">XELAEV_18016403mg</name>
</gene>